<dbReference type="InterPro" id="IPR036680">
    <property type="entry name" value="SPOR-like_sf"/>
</dbReference>
<gene>
    <name evidence="3" type="ORF">CBW24_03265</name>
</gene>
<protein>
    <recommendedName>
        <fullName evidence="2">SPOR domain-containing protein</fullName>
    </recommendedName>
</protein>
<accession>A0A291LXE9</accession>
<sequence length="344" mass="34774">MKTGFFLRAISGGTLLAALAACEPGADAGSDVGAAADRPAATRLVERDIEAPEVFQSTEPGLWDGRPSLGGVWVAHPDVGDPERVIIRNESNGQFVIGALFKREREAAGPKIQVSADAANALGLLAGQPTVLNVTALRREEKAQVEATAGSAAAPTAPVIAGEAPAEGEVVIAAAPATAQAAPASGRRWFWQKKTPAPVPAATPVAASAGEGVLTAPEAIRATTLDPIAGAAAAIDAAEARATAAAQPSASATPLASATAAPRAPGTLSKPFVQIGIFSVEANAERSADALRSAGVVPTVYAQESSGTDFWRVVVGPATTSNDREAILAKVKAMGYADAYFVSR</sequence>
<dbReference type="Gene3D" id="3.30.70.1070">
    <property type="entry name" value="Sporulation related repeat"/>
    <property type="match status" value="1"/>
</dbReference>
<dbReference type="SUPFAM" id="SSF110997">
    <property type="entry name" value="Sporulation related repeat"/>
    <property type="match status" value="1"/>
</dbReference>
<evidence type="ECO:0000313" key="3">
    <source>
        <dbReference type="EMBL" id="ATI41115.1"/>
    </source>
</evidence>
<dbReference type="GO" id="GO:0042834">
    <property type="term" value="F:peptidoglycan binding"/>
    <property type="evidence" value="ECO:0007669"/>
    <property type="project" value="InterPro"/>
</dbReference>
<dbReference type="OrthoDB" id="9766672at2"/>
<dbReference type="Proteomes" id="UP000219050">
    <property type="component" value="Chromosome"/>
</dbReference>
<feature type="domain" description="SPOR" evidence="2">
    <location>
        <begin position="265"/>
        <end position="344"/>
    </location>
</feature>
<keyword evidence="1" id="KW-0732">Signal</keyword>
<dbReference type="KEGG" id="cmag:CBW24_03265"/>
<dbReference type="RefSeq" id="WP_097372660.1">
    <property type="nucleotide sequence ID" value="NZ_CP021404.1"/>
</dbReference>
<dbReference type="PROSITE" id="PS51724">
    <property type="entry name" value="SPOR"/>
    <property type="match status" value="1"/>
</dbReference>
<organism evidence="3 4">
    <name type="scientific">Pacificitalea manganoxidans</name>
    <dbReference type="NCBI Taxonomy" id="1411902"/>
    <lineage>
        <taxon>Bacteria</taxon>
        <taxon>Pseudomonadati</taxon>
        <taxon>Pseudomonadota</taxon>
        <taxon>Alphaproteobacteria</taxon>
        <taxon>Rhodobacterales</taxon>
        <taxon>Paracoccaceae</taxon>
        <taxon>Pacificitalea</taxon>
    </lineage>
</organism>
<keyword evidence="4" id="KW-1185">Reference proteome</keyword>
<feature type="signal peptide" evidence="1">
    <location>
        <begin position="1"/>
        <end position="20"/>
    </location>
</feature>
<dbReference type="InterPro" id="IPR007730">
    <property type="entry name" value="SPOR-like_dom"/>
</dbReference>
<dbReference type="AlphaFoldDB" id="A0A291LXE9"/>
<dbReference type="Pfam" id="PF05036">
    <property type="entry name" value="SPOR"/>
    <property type="match status" value="1"/>
</dbReference>
<feature type="chain" id="PRO_5012041723" description="SPOR domain-containing protein" evidence="1">
    <location>
        <begin position="21"/>
        <end position="344"/>
    </location>
</feature>
<name>A0A291LXE9_9RHOB</name>
<proteinExistence type="predicted"/>
<evidence type="ECO:0000256" key="1">
    <source>
        <dbReference type="SAM" id="SignalP"/>
    </source>
</evidence>
<reference evidence="3 4" key="1">
    <citation type="submission" date="2017-05" db="EMBL/GenBank/DDBJ databases">
        <title>Comparative genomic and metabolic analysis of manganese-oxidizing mechanisms in Celeribater manganoxidans DY25T: its adaption to the environment of polymetallic nodule.</title>
        <authorList>
            <person name="Wang X."/>
        </authorList>
    </citation>
    <scope>NUCLEOTIDE SEQUENCE [LARGE SCALE GENOMIC DNA]</scope>
    <source>
        <strain evidence="3 4">DY25</strain>
    </source>
</reference>
<dbReference type="EMBL" id="CP021404">
    <property type="protein sequence ID" value="ATI41115.1"/>
    <property type="molecule type" value="Genomic_DNA"/>
</dbReference>
<evidence type="ECO:0000259" key="2">
    <source>
        <dbReference type="PROSITE" id="PS51724"/>
    </source>
</evidence>
<evidence type="ECO:0000313" key="4">
    <source>
        <dbReference type="Proteomes" id="UP000219050"/>
    </source>
</evidence>
<dbReference type="PROSITE" id="PS51257">
    <property type="entry name" value="PROKAR_LIPOPROTEIN"/>
    <property type="match status" value="1"/>
</dbReference>